<organism evidence="1 2">
    <name type="scientific">Rothia aeria</name>
    <dbReference type="NCBI Taxonomy" id="172042"/>
    <lineage>
        <taxon>Bacteria</taxon>
        <taxon>Bacillati</taxon>
        <taxon>Actinomycetota</taxon>
        <taxon>Actinomycetes</taxon>
        <taxon>Micrococcales</taxon>
        <taxon>Micrococcaceae</taxon>
        <taxon>Rothia</taxon>
    </lineage>
</organism>
<keyword evidence="2" id="KW-1185">Reference proteome</keyword>
<gene>
    <name evidence="1" type="ORF">RA11412_1751</name>
</gene>
<reference evidence="1 2" key="1">
    <citation type="submission" date="2016-10" db="EMBL/GenBank/DDBJ databases">
        <title>Genome sequence of Rothia aeria strain JCM11412.</title>
        <authorList>
            <person name="Nambu T."/>
        </authorList>
    </citation>
    <scope>NUCLEOTIDE SEQUENCE [LARGE SCALE GENOMIC DNA]</scope>
    <source>
        <strain evidence="1 2">JCM 11412</strain>
    </source>
</reference>
<sequence length="96" mass="10280">MKGHTIQQARACAPAAPAGDTVEGPVGLRRKIKAYIHLTKPQVIELLLVTTAPTMMFAAHGMPSFWLMMNTLIGGAMAAGRRGRLTVILTAILTVR</sequence>
<evidence type="ECO:0000313" key="2">
    <source>
        <dbReference type="Proteomes" id="UP000250241"/>
    </source>
</evidence>
<evidence type="ECO:0000313" key="1">
    <source>
        <dbReference type="EMBL" id="BAV88050.1"/>
    </source>
</evidence>
<name>A0A2Z5R0J2_9MICC</name>
<dbReference type="EMBL" id="AP017895">
    <property type="protein sequence ID" value="BAV88050.1"/>
    <property type="molecule type" value="Genomic_DNA"/>
</dbReference>
<dbReference type="KEGG" id="raj:RA11412_1751"/>
<dbReference type="Proteomes" id="UP000250241">
    <property type="component" value="Chromosome"/>
</dbReference>
<dbReference type="AlphaFoldDB" id="A0A2Z5R0J2"/>
<accession>A0A2Z5R0J2</accession>
<proteinExistence type="predicted"/>
<protein>
    <submittedName>
        <fullName evidence="1">Heme O synthase</fullName>
    </submittedName>
</protein>